<dbReference type="OrthoDB" id="260081at2157"/>
<evidence type="ECO:0000256" key="1">
    <source>
        <dbReference type="SAM" id="MobiDB-lite"/>
    </source>
</evidence>
<sequence length="113" mass="11515">MKALLLLVAGIGGLLEAVAPRRAVALWTRALYRNAGEAEPRDWVYAAAKVEGTLIAAGALVGLYRLATADEATEGDDEASADEATEGDDEASADERAVDAGGDADAGLRADAA</sequence>
<reference evidence="2 3" key="1">
    <citation type="journal article" date="2014" name="PLoS Genet.">
        <title>Phylogenetically driven sequencing of extremely halophilic archaea reveals strategies for static and dynamic osmo-response.</title>
        <authorList>
            <person name="Becker E.A."/>
            <person name="Seitzer P.M."/>
            <person name="Tritt A."/>
            <person name="Larsen D."/>
            <person name="Krusor M."/>
            <person name="Yao A.I."/>
            <person name="Wu D."/>
            <person name="Madern D."/>
            <person name="Eisen J.A."/>
            <person name="Darling A.E."/>
            <person name="Facciotti M.T."/>
        </authorList>
    </citation>
    <scope>NUCLEOTIDE SEQUENCE [LARGE SCALE GENOMIC DNA]</scope>
    <source>
        <strain evidence="2 3">DSM 10284</strain>
    </source>
</reference>
<dbReference type="Proteomes" id="UP000011509">
    <property type="component" value="Unassembled WGS sequence"/>
</dbReference>
<accession>M0EU76</accession>
<protein>
    <submittedName>
        <fullName evidence="2">Uncharacterized protein</fullName>
    </submittedName>
</protein>
<name>M0EU76_9EURY</name>
<evidence type="ECO:0000313" key="3">
    <source>
        <dbReference type="Proteomes" id="UP000011509"/>
    </source>
</evidence>
<organism evidence="2 3">
    <name type="scientific">Halorubrum coriense DSM 10284</name>
    <dbReference type="NCBI Taxonomy" id="1227466"/>
    <lineage>
        <taxon>Archaea</taxon>
        <taxon>Methanobacteriati</taxon>
        <taxon>Methanobacteriota</taxon>
        <taxon>Stenosarchaea group</taxon>
        <taxon>Halobacteria</taxon>
        <taxon>Halobacteriales</taxon>
        <taxon>Haloferacaceae</taxon>
        <taxon>Halorubrum</taxon>
    </lineage>
</organism>
<proteinExistence type="predicted"/>
<dbReference type="PATRIC" id="fig|1227466.3.peg.663"/>
<dbReference type="AlphaFoldDB" id="M0EU76"/>
<dbReference type="STRING" id="1227466.C464_03307"/>
<feature type="compositionally biased region" description="Acidic residues" evidence="1">
    <location>
        <begin position="72"/>
        <end position="92"/>
    </location>
</feature>
<dbReference type="EMBL" id="AOJL01000017">
    <property type="protein sequence ID" value="ELZ49974.1"/>
    <property type="molecule type" value="Genomic_DNA"/>
</dbReference>
<comment type="caution">
    <text evidence="2">The sequence shown here is derived from an EMBL/GenBank/DDBJ whole genome shotgun (WGS) entry which is preliminary data.</text>
</comment>
<feature type="region of interest" description="Disordered" evidence="1">
    <location>
        <begin position="72"/>
        <end position="113"/>
    </location>
</feature>
<keyword evidence="3" id="KW-1185">Reference proteome</keyword>
<evidence type="ECO:0000313" key="2">
    <source>
        <dbReference type="EMBL" id="ELZ49974.1"/>
    </source>
</evidence>
<dbReference type="RefSeq" id="WP_006112088.1">
    <property type="nucleotide sequence ID" value="NZ_AOJL01000017.1"/>
</dbReference>
<gene>
    <name evidence="2" type="ORF">C464_03307</name>
</gene>